<dbReference type="PANTHER" id="PTHR32114">
    <property type="entry name" value="ABC TRANSPORTER ABCH.3"/>
    <property type="match status" value="1"/>
</dbReference>
<dbReference type="Gene3D" id="3.40.50.300">
    <property type="entry name" value="P-loop containing nucleotide triphosphate hydrolases"/>
    <property type="match status" value="2"/>
</dbReference>
<feature type="domain" description="Rad50/SbcC-type AAA" evidence="2">
    <location>
        <begin position="5"/>
        <end position="206"/>
    </location>
</feature>
<dbReference type="InterPro" id="IPR027417">
    <property type="entry name" value="P-loop_NTPase"/>
</dbReference>
<comment type="caution">
    <text evidence="3">The sequence shown here is derived from an EMBL/GenBank/DDBJ whole genome shotgun (WGS) entry which is preliminary data.</text>
</comment>
<dbReference type="EMBL" id="JARXHW010000010">
    <property type="protein sequence ID" value="MDQ8207087.1"/>
    <property type="molecule type" value="Genomic_DNA"/>
</dbReference>
<feature type="coiled-coil region" evidence="1">
    <location>
        <begin position="669"/>
        <end position="717"/>
    </location>
</feature>
<organism evidence="3 4">
    <name type="scientific">Thalassobacterium maritimum</name>
    <dbReference type="NCBI Taxonomy" id="3041265"/>
    <lineage>
        <taxon>Bacteria</taxon>
        <taxon>Pseudomonadati</taxon>
        <taxon>Verrucomicrobiota</taxon>
        <taxon>Opitutia</taxon>
        <taxon>Puniceicoccales</taxon>
        <taxon>Coraliomargaritaceae</taxon>
        <taxon>Thalassobacterium</taxon>
    </lineage>
</organism>
<name>A0ABU1ASE8_9BACT</name>
<feature type="coiled-coil region" evidence="1">
    <location>
        <begin position="746"/>
        <end position="797"/>
    </location>
</feature>
<feature type="coiled-coil region" evidence="1">
    <location>
        <begin position="826"/>
        <end position="867"/>
    </location>
</feature>
<reference evidence="3 4" key="1">
    <citation type="submission" date="2023-04" db="EMBL/GenBank/DDBJ databases">
        <title>A novel bacteria isolated from coastal sediment.</title>
        <authorList>
            <person name="Liu X.-J."/>
            <person name="Du Z.-J."/>
        </authorList>
    </citation>
    <scope>NUCLEOTIDE SEQUENCE [LARGE SCALE GENOMIC DNA]</scope>
    <source>
        <strain evidence="3 4">SDUM461003</strain>
    </source>
</reference>
<evidence type="ECO:0000313" key="4">
    <source>
        <dbReference type="Proteomes" id="UP001225316"/>
    </source>
</evidence>
<keyword evidence="1" id="KW-0175">Coiled coil</keyword>
<proteinExistence type="predicted"/>
<keyword evidence="4" id="KW-1185">Reference proteome</keyword>
<dbReference type="PANTHER" id="PTHR32114:SF2">
    <property type="entry name" value="ABC TRANSPORTER ABCH.3"/>
    <property type="match status" value="1"/>
</dbReference>
<dbReference type="Proteomes" id="UP001225316">
    <property type="component" value="Unassembled WGS sequence"/>
</dbReference>
<dbReference type="SUPFAM" id="SSF52540">
    <property type="entry name" value="P-loop containing nucleoside triphosphate hydrolases"/>
    <property type="match status" value="1"/>
</dbReference>
<protein>
    <submittedName>
        <fullName evidence="3">AAA family ATPase</fullName>
    </submittedName>
</protein>
<evidence type="ECO:0000313" key="3">
    <source>
        <dbReference type="EMBL" id="MDQ8207087.1"/>
    </source>
</evidence>
<gene>
    <name evidence="3" type="ORF">QEH52_06185</name>
</gene>
<dbReference type="RefSeq" id="WP_308949224.1">
    <property type="nucleotide sequence ID" value="NZ_JARXHW010000010.1"/>
</dbReference>
<feature type="coiled-coil region" evidence="1">
    <location>
        <begin position="587"/>
        <end position="635"/>
    </location>
</feature>
<dbReference type="Pfam" id="PF13476">
    <property type="entry name" value="AAA_23"/>
    <property type="match status" value="1"/>
</dbReference>
<dbReference type="Pfam" id="PF13558">
    <property type="entry name" value="SbcC_Walker_B"/>
    <property type="match status" value="1"/>
</dbReference>
<dbReference type="InterPro" id="IPR038729">
    <property type="entry name" value="Rad50/SbcC_AAA"/>
</dbReference>
<feature type="coiled-coil region" evidence="1">
    <location>
        <begin position="298"/>
        <end position="325"/>
    </location>
</feature>
<evidence type="ECO:0000259" key="2">
    <source>
        <dbReference type="Pfam" id="PF13476"/>
    </source>
</evidence>
<evidence type="ECO:0000256" key="1">
    <source>
        <dbReference type="SAM" id="Coils"/>
    </source>
</evidence>
<sequence length="1152" mass="128490">MKILKISFQNLNSLAGEHSIDLENGLLGEAGIFSITGPTGAGKSTLLDAITLALFGKAARYEKEANPGEMMTRGTGECAAEVLFECSKGRYCAKWTRARSRKKPDGKLQNSKREVSRADTGEIIAEKLREADQMIESLTGLDYHRFLRSVLLAQGRFKEFLDADDNERGELLEKITGTEIYSRISQKAYEIERQHDSTLQAAKQKLGGVELMSDTQIHELQQEQTAKSKEVRAIKLKQQSLQTKIQGFETHRHLQATLKQSQQELLQWQKSEQAFAPSAKQLKQHLATQPWQTELIEIHAKQKQQQALNQAIEELTRSAQAQQRSAAQHLLATQQYVHTAVQEQTRTIQSIETAQLKVGAAEQELSHWLRSNASTRAIESELSPLRTLGEAARLADRTQQRTHAELNTLRQEQLANQQALAEKKAAIEASQRTLSRATETVDGAATRLAQAAEGKSIDEWAQAAKAQALADEAAQALNLQRMHWAQAQASHQSRNKQRPQLVEQVARAKKTRDSHAATVTKEQATLEDKQKIYDQARLIAKLETHRAELQPDQACPLCGSLQHPYAEHVESNVDQDQQAVATQKQVLAAAEKTYQEANIAFNRLDEKLHALDQSIALAQQELEQQSERLRSQAQTAGYSQALEQEDCFTQWLESCQQQRHATDAKLTQIQKLDRAHQQAKEDLKTLESEHRVSINQLHNLEQKKTDFDHKQQALKEEHSNSQKEIAKQLAAFNQKLGTHLSPAQSATETQSHTQALEQKLKTYQQQVEAQAQQSLKLKELSAELKEHQQAHSRLGEELAYWQSKLGTAPVEPKAKISIATSEAQRRNECQAALDSAQQAAQALEHKRQDLAANKRALQSAIETLQEQLTSTEFGSIEALKSARLSESQFAELTAAKDRLKSQHDQILGRIEQTQKELHTFTDAAALSPEAEATLKKEHSAHDEEMSSHNKRLGEITLLLEQDAKARASQAELIVQIEKIAQEARPWIELNALIGSANGDKFSKFAQGLTLAQLLDLANQHLIKLNDRYHIQRTQASDLSLEIVDRYQADAIRPTRSLSGGESFLVSLALALGLSDLAGSDTRIESLFIDEGFGTLDTDTLDIALAALENLRMSNRTIGIISHVEALKHRISAQIRISKSSSGHGTVEIICSC</sequence>
<accession>A0ABU1ASE8</accession>